<organism evidence="1 2">
    <name type="scientific">Enterobacter agglomerans</name>
    <name type="common">Erwinia herbicola</name>
    <name type="synonym">Pantoea agglomerans</name>
    <dbReference type="NCBI Taxonomy" id="549"/>
    <lineage>
        <taxon>Bacteria</taxon>
        <taxon>Pseudomonadati</taxon>
        <taxon>Pseudomonadota</taxon>
        <taxon>Gammaproteobacteria</taxon>
        <taxon>Enterobacterales</taxon>
        <taxon>Erwiniaceae</taxon>
        <taxon>Pantoea</taxon>
        <taxon>Pantoea agglomerans group</taxon>
    </lineage>
</organism>
<dbReference type="Pfam" id="PF10963">
    <property type="entry name" value="Phage_TAC_10"/>
    <property type="match status" value="1"/>
</dbReference>
<evidence type="ECO:0008006" key="3">
    <source>
        <dbReference type="Google" id="ProtNLM"/>
    </source>
</evidence>
<dbReference type="Proteomes" id="UP000461948">
    <property type="component" value="Unassembled WGS sequence"/>
</dbReference>
<protein>
    <recommendedName>
        <fullName evidence="3">Phage tail assembly chaperone</fullName>
    </recommendedName>
</protein>
<dbReference type="AlphaFoldDB" id="A0A7X2SVI8"/>
<gene>
    <name evidence="1" type="ORF">GKC49_10435</name>
</gene>
<accession>A0A7X2SVI8</accession>
<proteinExistence type="predicted"/>
<sequence length="87" mass="9619">MSDKKIEMTIAGKDVSFTPNVTAYNKYINEITMGNKVSPAHNFLVRIVTPETKEALQELLALPGAALQIVGKVLEEYTPELEITVKN</sequence>
<evidence type="ECO:0000313" key="1">
    <source>
        <dbReference type="EMBL" id="MSE15528.1"/>
    </source>
</evidence>
<evidence type="ECO:0000313" key="2">
    <source>
        <dbReference type="Proteomes" id="UP000461948"/>
    </source>
</evidence>
<name>A0A7X2SVI8_ENTAG</name>
<dbReference type="RefSeq" id="WP_182687453.1">
    <property type="nucleotide sequence ID" value="NZ_CP152093.1"/>
</dbReference>
<dbReference type="EMBL" id="WKLC01000377">
    <property type="protein sequence ID" value="MSE15528.1"/>
    <property type="molecule type" value="Genomic_DNA"/>
</dbReference>
<dbReference type="InterPro" id="IPR024406">
    <property type="entry name" value="TAC-10"/>
</dbReference>
<comment type="caution">
    <text evidence="1">The sequence shown here is derived from an EMBL/GenBank/DDBJ whole genome shotgun (WGS) entry which is preliminary data.</text>
</comment>
<reference evidence="1 2" key="1">
    <citation type="submission" date="2019-11" db="EMBL/GenBank/DDBJ databases">
        <title>Draft Genome Sequence of Plant Growth-Promoting Rhizosphere-Associated Bacteria.</title>
        <authorList>
            <person name="Vasilyev I.Y."/>
            <person name="Radchenko V."/>
            <person name="Ilnitskaya E.V."/>
        </authorList>
    </citation>
    <scope>NUCLEOTIDE SEQUENCE [LARGE SCALE GENOMIC DNA]</scope>
    <source>
        <strain evidence="1 2">VRA_MhP_f</strain>
    </source>
</reference>